<keyword evidence="10" id="KW-1185">Reference proteome</keyword>
<dbReference type="HOGENOM" id="CLU_014689_8_0_5"/>
<dbReference type="InterPro" id="IPR002792">
    <property type="entry name" value="TRAM_dom"/>
</dbReference>
<name>Q0G0V7_9HYPH</name>
<dbReference type="SUPFAM" id="SSF53335">
    <property type="entry name" value="S-adenosyl-L-methionine-dependent methyltransferases"/>
    <property type="match status" value="1"/>
</dbReference>
<dbReference type="PROSITE" id="PS50926">
    <property type="entry name" value="TRAM"/>
    <property type="match status" value="1"/>
</dbReference>
<evidence type="ECO:0000256" key="3">
    <source>
        <dbReference type="ARBA" id="ARBA00022679"/>
    </source>
</evidence>
<dbReference type="Gene3D" id="3.40.50.150">
    <property type="entry name" value="Vaccinia Virus protein VP39"/>
    <property type="match status" value="1"/>
</dbReference>
<dbReference type="GO" id="GO:0070475">
    <property type="term" value="P:rRNA base methylation"/>
    <property type="evidence" value="ECO:0007669"/>
    <property type="project" value="TreeGrafter"/>
</dbReference>
<dbReference type="PANTHER" id="PTHR11061">
    <property type="entry name" value="RNA M5U METHYLTRANSFERASE"/>
    <property type="match status" value="1"/>
</dbReference>
<feature type="active site" description="Nucleophile" evidence="6">
    <location>
        <position position="368"/>
    </location>
</feature>
<dbReference type="PROSITE" id="PS51687">
    <property type="entry name" value="SAM_MT_RNA_M5U"/>
    <property type="match status" value="1"/>
</dbReference>
<evidence type="ECO:0000256" key="2">
    <source>
        <dbReference type="ARBA" id="ARBA00022603"/>
    </source>
</evidence>
<organism evidence="9 10">
    <name type="scientific">Fulvimarina pelagi HTCC2506</name>
    <dbReference type="NCBI Taxonomy" id="314231"/>
    <lineage>
        <taxon>Bacteria</taxon>
        <taxon>Pseudomonadati</taxon>
        <taxon>Pseudomonadota</taxon>
        <taxon>Alphaproteobacteria</taxon>
        <taxon>Hyphomicrobiales</taxon>
        <taxon>Aurantimonadaceae</taxon>
        <taxon>Fulvimarina</taxon>
    </lineage>
</organism>
<keyword evidence="2 6" id="KW-0489">Methyltransferase</keyword>
<dbReference type="Pfam" id="PF05958">
    <property type="entry name" value="tRNA_U5-meth_tr"/>
    <property type="match status" value="1"/>
</dbReference>
<feature type="domain" description="TRAM" evidence="8">
    <location>
        <begin position="1"/>
        <end position="54"/>
    </location>
</feature>
<dbReference type="AlphaFoldDB" id="Q0G0V7"/>
<dbReference type="GO" id="GO:0051539">
    <property type="term" value="F:4 iron, 4 sulfur cluster binding"/>
    <property type="evidence" value="ECO:0007669"/>
    <property type="project" value="UniProtKB-KW"/>
</dbReference>
<dbReference type="Gene3D" id="2.40.50.1070">
    <property type="match status" value="1"/>
</dbReference>
<dbReference type="InterPro" id="IPR010280">
    <property type="entry name" value="U5_MeTrfase_fam"/>
</dbReference>
<dbReference type="InterPro" id="IPR030390">
    <property type="entry name" value="MeTrfase_TrmA_AS"/>
</dbReference>
<dbReference type="STRING" id="217511.GCA_001463845_01962"/>
<dbReference type="Gene3D" id="2.40.50.140">
    <property type="entry name" value="Nucleic acid-binding proteins"/>
    <property type="match status" value="1"/>
</dbReference>
<dbReference type="SUPFAM" id="SSF50249">
    <property type="entry name" value="Nucleic acid-binding proteins"/>
    <property type="match status" value="1"/>
</dbReference>
<feature type="binding site" evidence="6">
    <location>
        <position position="247"/>
    </location>
    <ligand>
        <name>S-adenosyl-L-methionine</name>
        <dbReference type="ChEBI" id="CHEBI:59789"/>
    </ligand>
</feature>
<dbReference type="EMBL" id="AATP01000005">
    <property type="protein sequence ID" value="EAU40882.1"/>
    <property type="molecule type" value="Genomic_DNA"/>
</dbReference>
<evidence type="ECO:0000256" key="5">
    <source>
        <dbReference type="ARBA" id="ARBA00023014"/>
    </source>
</evidence>
<keyword evidence="3 6" id="KW-0808">Transferase</keyword>
<feature type="binding site" evidence="6">
    <location>
        <position position="274"/>
    </location>
    <ligand>
        <name>S-adenosyl-L-methionine</name>
        <dbReference type="ChEBI" id="CHEBI:59789"/>
    </ligand>
</feature>
<dbReference type="InterPro" id="IPR029063">
    <property type="entry name" value="SAM-dependent_MTases_sf"/>
</dbReference>
<dbReference type="PANTHER" id="PTHR11061:SF49">
    <property type="entry name" value="23S RRNA (URACIL(1939)-C(5))-METHYLTRANSFERASE RLMD"/>
    <property type="match status" value="1"/>
</dbReference>
<comment type="caution">
    <text evidence="9">The sequence shown here is derived from an EMBL/GenBank/DDBJ whole genome shotgun (WGS) entry which is preliminary data.</text>
</comment>
<gene>
    <name evidence="9" type="ORF">FP2506_18379</name>
</gene>
<evidence type="ECO:0000313" key="10">
    <source>
        <dbReference type="Proteomes" id="UP000004310"/>
    </source>
</evidence>
<dbReference type="eggNOG" id="COG2265">
    <property type="taxonomic scope" value="Bacteria"/>
</dbReference>
<evidence type="ECO:0000256" key="6">
    <source>
        <dbReference type="PROSITE-ProRule" id="PRU01024"/>
    </source>
</evidence>
<keyword evidence="5" id="KW-0411">Iron-sulfur</keyword>
<protein>
    <submittedName>
        <fullName evidence="9">Putative rna methyltransferase protein</fullName>
    </submittedName>
</protein>
<comment type="similarity">
    <text evidence="6">Belongs to the class I-like SAM-binding methyltransferase superfamily. RNA M5U methyltransferase family.</text>
</comment>
<sequence>MSREVTIARLGAQGDGIAETGNGPLFVPFTLPGEVVRADLFEGEKRGTPLEILKASDERAKPPCPHFGACGGCELQHASPAFYAEYKRGIVIDALSRHGIEADVAPLVPCAPGTRRRVTLTAVRAGPKALLGFHEAHSDRVVPIGPCPVAMPGIVDALPALEKLATILIDRKAPLKLTVTQTDAGLDIAASDAAKLSEERHRQAVSHALASKFARLSSNGEILMKARLPQVFFGGIAVEPPPGGFLQAVAAAEDAMAERVLKHLAKAKRVADLFAGSGAFTLRLAKGAKVHAVESEAGALAALDAAARQASGLKPITHERRDLYRRPLTVKDLKPYDGVVFDPPRAGAEGVAQALAASTVKRIAAVSCNPQTLGRDLRILIDGGFQLKSVTPIDQFLWSHHVEAVALLERGR</sequence>
<reference evidence="9 10" key="1">
    <citation type="journal article" date="2010" name="J. Bacteriol.">
        <title>Genome sequence of Fulvimarina pelagi HTCC2506T, a Mn(II)-oxidizing alphaproteobacterium possessing an aerobic anoxygenic photosynthetic gene cluster and Xanthorhodopsin.</title>
        <authorList>
            <person name="Kang I."/>
            <person name="Oh H.M."/>
            <person name="Lim S.I."/>
            <person name="Ferriera S."/>
            <person name="Giovannoni S.J."/>
            <person name="Cho J.C."/>
        </authorList>
    </citation>
    <scope>NUCLEOTIDE SEQUENCE [LARGE SCALE GENOMIC DNA]</scope>
    <source>
        <strain evidence="9 10">HTCC2506</strain>
    </source>
</reference>
<evidence type="ECO:0000256" key="7">
    <source>
        <dbReference type="PROSITE-ProRule" id="PRU10015"/>
    </source>
</evidence>
<feature type="binding site" evidence="6">
    <location>
        <position position="342"/>
    </location>
    <ligand>
        <name>S-adenosyl-L-methionine</name>
        <dbReference type="ChEBI" id="CHEBI:59789"/>
    </ligand>
</feature>
<dbReference type="InterPro" id="IPR012340">
    <property type="entry name" value="NA-bd_OB-fold"/>
</dbReference>
<dbReference type="GO" id="GO:0070041">
    <property type="term" value="F:rRNA (uridine-C5-)-methyltransferase activity"/>
    <property type="evidence" value="ECO:0007669"/>
    <property type="project" value="TreeGrafter"/>
</dbReference>
<dbReference type="RefSeq" id="WP_007068790.1">
    <property type="nucleotide sequence ID" value="NZ_DS022272.1"/>
</dbReference>
<dbReference type="CDD" id="cd02440">
    <property type="entry name" value="AdoMet_MTases"/>
    <property type="match status" value="1"/>
</dbReference>
<dbReference type="Proteomes" id="UP000004310">
    <property type="component" value="Unassembled WGS sequence"/>
</dbReference>
<dbReference type="PROSITE" id="PS01230">
    <property type="entry name" value="TRMA_1"/>
    <property type="match status" value="1"/>
</dbReference>
<keyword evidence="4 6" id="KW-0949">S-adenosyl-L-methionine</keyword>
<keyword evidence="1" id="KW-0408">Iron</keyword>
<proteinExistence type="inferred from homology"/>
<feature type="active site" evidence="7">
    <location>
        <position position="368"/>
    </location>
</feature>
<evidence type="ECO:0000259" key="8">
    <source>
        <dbReference type="PROSITE" id="PS50926"/>
    </source>
</evidence>
<evidence type="ECO:0000256" key="4">
    <source>
        <dbReference type="ARBA" id="ARBA00022691"/>
    </source>
</evidence>
<keyword evidence="1" id="KW-0479">Metal-binding</keyword>
<evidence type="ECO:0000313" key="9">
    <source>
        <dbReference type="EMBL" id="EAU40882.1"/>
    </source>
</evidence>
<feature type="binding site" evidence="6">
    <location>
        <position position="294"/>
    </location>
    <ligand>
        <name>S-adenosyl-L-methionine</name>
        <dbReference type="ChEBI" id="CHEBI:59789"/>
    </ligand>
</feature>
<dbReference type="Pfam" id="PF01938">
    <property type="entry name" value="TRAM"/>
    <property type="match status" value="1"/>
</dbReference>
<accession>Q0G0V7</accession>
<keyword evidence="1" id="KW-0004">4Fe-4S</keyword>
<evidence type="ECO:0000256" key="1">
    <source>
        <dbReference type="ARBA" id="ARBA00022485"/>
    </source>
</evidence>